<dbReference type="SMART" id="SM01234">
    <property type="entry name" value="Haemolytic"/>
    <property type="match status" value="1"/>
</dbReference>
<organism evidence="2">
    <name type="scientific">marine sediment metagenome</name>
    <dbReference type="NCBI Taxonomy" id="412755"/>
    <lineage>
        <taxon>unclassified sequences</taxon>
        <taxon>metagenomes</taxon>
        <taxon>ecological metagenomes</taxon>
    </lineage>
</organism>
<reference evidence="2" key="1">
    <citation type="journal article" date="2015" name="Nature">
        <title>Complex archaea that bridge the gap between prokaryotes and eukaryotes.</title>
        <authorList>
            <person name="Spang A."/>
            <person name="Saw J.H."/>
            <person name="Jorgensen S.L."/>
            <person name="Zaremba-Niedzwiedzka K."/>
            <person name="Martijn J."/>
            <person name="Lind A.E."/>
            <person name="van Eijk R."/>
            <person name="Schleper C."/>
            <person name="Guy L."/>
            <person name="Ettema T.J."/>
        </authorList>
    </citation>
    <scope>NUCLEOTIDE SEQUENCE</scope>
</reference>
<dbReference type="EMBL" id="LAZR01000037">
    <property type="protein sequence ID" value="KKO01133.1"/>
    <property type="molecule type" value="Genomic_DNA"/>
</dbReference>
<dbReference type="InterPro" id="IPR002696">
    <property type="entry name" value="Membr_insert_effic_factor_YidD"/>
</dbReference>
<dbReference type="NCBIfam" id="TIGR00278">
    <property type="entry name" value="membrane protein insertion efficiency factor YidD"/>
    <property type="match status" value="1"/>
</dbReference>
<sequence>MLRWRAVLYSWPRWLLAKAMIGAVRVYQYTLSPLLGPRCRFWPSCSSYTIEAIQVHGPLKGGWMAAKRIIRCHPGSPGGMDPVPGGRSEELCREDEEVSPSSSCCDRHPR</sequence>
<evidence type="ECO:0000313" key="2">
    <source>
        <dbReference type="EMBL" id="KKO01133.1"/>
    </source>
</evidence>
<comment type="caution">
    <text evidence="2">The sequence shown here is derived from an EMBL/GenBank/DDBJ whole genome shotgun (WGS) entry which is preliminary data.</text>
</comment>
<dbReference type="HAMAP" id="MF_00386">
    <property type="entry name" value="UPF0161_YidD"/>
    <property type="match status" value="1"/>
</dbReference>
<name>A0A0F9VMK3_9ZZZZ</name>
<dbReference type="Pfam" id="PF01809">
    <property type="entry name" value="YidD"/>
    <property type="match status" value="1"/>
</dbReference>
<evidence type="ECO:0000256" key="1">
    <source>
        <dbReference type="SAM" id="MobiDB-lite"/>
    </source>
</evidence>
<dbReference type="AlphaFoldDB" id="A0A0F9VMK3"/>
<protein>
    <recommendedName>
        <fullName evidence="3">Membrane protein insertion efficiency factor</fullName>
    </recommendedName>
</protein>
<dbReference type="PANTHER" id="PTHR33383:SF1">
    <property type="entry name" value="MEMBRANE PROTEIN INSERTION EFFICIENCY FACTOR-RELATED"/>
    <property type="match status" value="1"/>
</dbReference>
<gene>
    <name evidence="2" type="ORF">LCGC14_0121180</name>
</gene>
<accession>A0A0F9VMK3</accession>
<feature type="region of interest" description="Disordered" evidence="1">
    <location>
        <begin position="74"/>
        <end position="110"/>
    </location>
</feature>
<evidence type="ECO:0008006" key="3">
    <source>
        <dbReference type="Google" id="ProtNLM"/>
    </source>
</evidence>
<dbReference type="PANTHER" id="PTHR33383">
    <property type="entry name" value="MEMBRANE PROTEIN INSERTION EFFICIENCY FACTOR-RELATED"/>
    <property type="match status" value="1"/>
</dbReference>
<proteinExistence type="inferred from homology"/>